<name>G4YEG1_PHYSP</name>
<evidence type="ECO:0000313" key="6">
    <source>
        <dbReference type="Proteomes" id="UP000002640"/>
    </source>
</evidence>
<dbReference type="InterPro" id="IPR005399">
    <property type="entry name" value="K_chnl_volt-dep_bsu_KCNAB-rel"/>
</dbReference>
<dbReference type="GO" id="GO:0016491">
    <property type="term" value="F:oxidoreductase activity"/>
    <property type="evidence" value="ECO:0007669"/>
    <property type="project" value="UniProtKB-KW"/>
</dbReference>
<keyword evidence="6" id="KW-1185">Reference proteome</keyword>
<evidence type="ECO:0000256" key="3">
    <source>
        <dbReference type="ARBA" id="ARBA00023002"/>
    </source>
</evidence>
<dbReference type="PANTHER" id="PTHR43150">
    <property type="entry name" value="HYPERKINETIC, ISOFORM M"/>
    <property type="match status" value="1"/>
</dbReference>
<dbReference type="PANTHER" id="PTHR43150:SF2">
    <property type="entry name" value="HYPERKINETIC, ISOFORM M"/>
    <property type="match status" value="1"/>
</dbReference>
<dbReference type="AlphaFoldDB" id="G4YEG1"/>
<dbReference type="Gene3D" id="3.20.20.100">
    <property type="entry name" value="NADP-dependent oxidoreductase domain"/>
    <property type="match status" value="1"/>
</dbReference>
<dbReference type="InterPro" id="IPR023210">
    <property type="entry name" value="NADP_OxRdtase_dom"/>
</dbReference>
<accession>G4YEG1</accession>
<dbReference type="Proteomes" id="UP000002640">
    <property type="component" value="Unassembled WGS sequence"/>
</dbReference>
<proteinExistence type="inferred from homology"/>
<feature type="domain" description="NADP-dependent oxidoreductase" evidence="4">
    <location>
        <begin position="213"/>
        <end position="288"/>
    </location>
</feature>
<dbReference type="FunCoup" id="G4YEG1">
    <property type="interactions" value="15"/>
</dbReference>
<reference evidence="5 6" key="1">
    <citation type="journal article" date="2006" name="Science">
        <title>Phytophthora genome sequences uncover evolutionary origins and mechanisms of pathogenesis.</title>
        <authorList>
            <person name="Tyler B.M."/>
            <person name="Tripathy S."/>
            <person name="Zhang X."/>
            <person name="Dehal P."/>
            <person name="Jiang R.H."/>
            <person name="Aerts A."/>
            <person name="Arredondo F.D."/>
            <person name="Baxter L."/>
            <person name="Bensasson D."/>
            <person name="Beynon J.L."/>
            <person name="Chapman J."/>
            <person name="Damasceno C.M."/>
            <person name="Dorrance A.E."/>
            <person name="Dou D."/>
            <person name="Dickerman A.W."/>
            <person name="Dubchak I.L."/>
            <person name="Garbelotto M."/>
            <person name="Gijzen M."/>
            <person name="Gordon S.G."/>
            <person name="Govers F."/>
            <person name="Grunwald N.J."/>
            <person name="Huang W."/>
            <person name="Ivors K.L."/>
            <person name="Jones R.W."/>
            <person name="Kamoun S."/>
            <person name="Krampis K."/>
            <person name="Lamour K.H."/>
            <person name="Lee M.K."/>
            <person name="McDonald W.H."/>
            <person name="Medina M."/>
            <person name="Meijer H.J."/>
            <person name="Nordberg E.K."/>
            <person name="Maclean D.J."/>
            <person name="Ospina-Giraldo M.D."/>
            <person name="Morris P.F."/>
            <person name="Phuntumart V."/>
            <person name="Putnam N.H."/>
            <person name="Rash S."/>
            <person name="Rose J.K."/>
            <person name="Sakihama Y."/>
            <person name="Salamov A.A."/>
            <person name="Savidor A."/>
            <person name="Scheuring C.F."/>
            <person name="Smith B.M."/>
            <person name="Sobral B.W."/>
            <person name="Terry A."/>
            <person name="Torto-Alalibo T.A."/>
            <person name="Win J."/>
            <person name="Xu Z."/>
            <person name="Zhang H."/>
            <person name="Grigoriev I.V."/>
            <person name="Rokhsar D.S."/>
            <person name="Boore J.L."/>
        </authorList>
    </citation>
    <scope>NUCLEOTIDE SEQUENCE [LARGE SCALE GENOMIC DNA]</scope>
    <source>
        <strain evidence="5 6">P6497</strain>
    </source>
</reference>
<evidence type="ECO:0000256" key="1">
    <source>
        <dbReference type="ARBA" id="ARBA00006515"/>
    </source>
</evidence>
<keyword evidence="2" id="KW-0521">NADP</keyword>
<dbReference type="KEGG" id="psoj:PHYSODRAFT_320744"/>
<dbReference type="InParanoid" id="G4YEG1"/>
<keyword evidence="3" id="KW-0560">Oxidoreductase</keyword>
<dbReference type="Pfam" id="PF00248">
    <property type="entry name" value="Aldo_ket_red"/>
    <property type="match status" value="2"/>
</dbReference>
<sequence>MAPASTEDTKSAGMTYRFLGNSGLLVSKLGLGSLMHAKEENTPEAWYEMMKLAFKHDINFFDNAGLNMGFAVQKGIDEGIWSREDLVIGTKIGLGTKAFRDASGPNDRGLTRKHIIEASKASLKRFDLEYADTVRAMNFVLERGWAFYWGTSQWSAAQIVEACDVADRLGLIRPVVEQCVYNLLDRTKVEFEYFDLYRNKGSRMDGPMHKFLVPDFAERQAKADKLQSVAAALDISLTELALAWCISNENISTVMVGARNLARLELNMKALPAVEKITPEVKAQIDSLVPFVPQPPKSDGLEKRRTKFL</sequence>
<evidence type="ECO:0000256" key="2">
    <source>
        <dbReference type="ARBA" id="ARBA00022857"/>
    </source>
</evidence>
<dbReference type="SUPFAM" id="SSF51430">
    <property type="entry name" value="NAD(P)-linked oxidoreductase"/>
    <property type="match status" value="1"/>
</dbReference>
<dbReference type="OMA" id="FEWEYES"/>
<dbReference type="GeneID" id="20644519"/>
<dbReference type="SMR" id="G4YEG1"/>
<evidence type="ECO:0000313" key="5">
    <source>
        <dbReference type="EMBL" id="EGZ26868.1"/>
    </source>
</evidence>
<protein>
    <recommendedName>
        <fullName evidence="4">NADP-dependent oxidoreductase domain-containing protein</fullName>
    </recommendedName>
</protein>
<dbReference type="RefSeq" id="XP_009514143.1">
    <property type="nucleotide sequence ID" value="XM_009515848.1"/>
</dbReference>
<dbReference type="InterPro" id="IPR036812">
    <property type="entry name" value="NAD(P)_OxRdtase_dom_sf"/>
</dbReference>
<organism evidence="5 6">
    <name type="scientific">Phytophthora sojae (strain P6497)</name>
    <name type="common">Soybean stem and root rot agent</name>
    <name type="synonym">Phytophthora megasperma f. sp. glycines</name>
    <dbReference type="NCBI Taxonomy" id="1094619"/>
    <lineage>
        <taxon>Eukaryota</taxon>
        <taxon>Sar</taxon>
        <taxon>Stramenopiles</taxon>
        <taxon>Oomycota</taxon>
        <taxon>Peronosporomycetes</taxon>
        <taxon>Peronosporales</taxon>
        <taxon>Peronosporaceae</taxon>
        <taxon>Phytophthora</taxon>
    </lineage>
</organism>
<feature type="domain" description="NADP-dependent oxidoreductase" evidence="4">
    <location>
        <begin position="29"/>
        <end position="134"/>
    </location>
</feature>
<comment type="similarity">
    <text evidence="1">Belongs to the shaker potassium channel beta subunit family.</text>
</comment>
<gene>
    <name evidence="5" type="ORF">PHYSODRAFT_320744</name>
</gene>
<dbReference type="EMBL" id="JH159151">
    <property type="protein sequence ID" value="EGZ26868.1"/>
    <property type="molecule type" value="Genomic_DNA"/>
</dbReference>
<dbReference type="STRING" id="1094619.G4YEG1"/>
<evidence type="ECO:0000259" key="4">
    <source>
        <dbReference type="Pfam" id="PF00248"/>
    </source>
</evidence>